<name>M6QDM7_9LEPT</name>
<reference evidence="1 2" key="1">
    <citation type="submission" date="2013-01" db="EMBL/GenBank/DDBJ databases">
        <authorList>
            <person name="Harkins D.M."/>
            <person name="Durkin A.S."/>
            <person name="Brinkac L.M."/>
            <person name="Haft D.H."/>
            <person name="Selengut J.D."/>
            <person name="Sanka R."/>
            <person name="DePew J."/>
            <person name="Purushe J."/>
            <person name="Chanthongthip A."/>
            <person name="Lattana O."/>
            <person name="Phetsouvanh R."/>
            <person name="Newton P.N."/>
            <person name="Vinetz J.M."/>
            <person name="Sutton G.G."/>
            <person name="Nierman W.C."/>
            <person name="Fouts D.E."/>
        </authorList>
    </citation>
    <scope>NUCLEOTIDE SEQUENCE [LARGE SCALE GENOMIC DNA]</scope>
    <source>
        <strain evidence="1 2">UI 13098</strain>
    </source>
</reference>
<organism evidence="1 2">
    <name type="scientific">Leptospira weilii str. UI 13098</name>
    <dbReference type="NCBI Taxonomy" id="1088542"/>
    <lineage>
        <taxon>Bacteria</taxon>
        <taxon>Pseudomonadati</taxon>
        <taxon>Spirochaetota</taxon>
        <taxon>Spirochaetia</taxon>
        <taxon>Leptospirales</taxon>
        <taxon>Leptospiraceae</taxon>
        <taxon>Leptospira</taxon>
    </lineage>
</organism>
<keyword evidence="2" id="KW-1185">Reference proteome</keyword>
<evidence type="ECO:0008006" key="3">
    <source>
        <dbReference type="Google" id="ProtNLM"/>
    </source>
</evidence>
<comment type="caution">
    <text evidence="1">The sequence shown here is derived from an EMBL/GenBank/DDBJ whole genome shotgun (WGS) entry which is preliminary data.</text>
</comment>
<accession>M6QDM7</accession>
<dbReference type="Proteomes" id="UP000012118">
    <property type="component" value="Unassembled WGS sequence"/>
</dbReference>
<dbReference type="RefSeq" id="WP_004502821.1">
    <property type="nucleotide sequence ID" value="NZ_AHNU02000034.1"/>
</dbReference>
<protein>
    <recommendedName>
        <fullName evidence="3">DNA-binding protein</fullName>
    </recommendedName>
</protein>
<gene>
    <name evidence="1" type="ORF">LEP1GSC108_3282</name>
</gene>
<evidence type="ECO:0000313" key="1">
    <source>
        <dbReference type="EMBL" id="EMN91320.1"/>
    </source>
</evidence>
<proteinExistence type="predicted"/>
<dbReference type="AlphaFoldDB" id="M6QDM7"/>
<evidence type="ECO:0000313" key="2">
    <source>
        <dbReference type="Proteomes" id="UP000012118"/>
    </source>
</evidence>
<sequence length="100" mass="11422">MSAIKGHTRNGSLLQVVQPSLPLGNDLLTEDKEFLIPKDKSKVLSPKKAASYLGLPIRSFNRYVIDHEIPFIEWSPRVRRYLISDLDKIALSLKTTKQIY</sequence>
<dbReference type="EMBL" id="AHNU02000034">
    <property type="protein sequence ID" value="EMN91320.1"/>
    <property type="molecule type" value="Genomic_DNA"/>
</dbReference>